<keyword evidence="2" id="KW-1185">Reference proteome</keyword>
<protein>
    <submittedName>
        <fullName evidence="1">Uncharacterized protein</fullName>
    </submittedName>
</protein>
<evidence type="ECO:0000313" key="1">
    <source>
        <dbReference type="EMBL" id="QNJ56798.1"/>
    </source>
</evidence>
<gene>
    <name evidence="1" type="primary">160</name>
    <name evidence="1" type="ORF">SEA_AZIZ_160</name>
</gene>
<sequence length="98" mass="10790">MQFKDTAVVEGVGTVTVSTKHFGGAGGRDYWETAILWPESWPGSLHTDMGDGFEVAACHYGLEAGREAAVLAHRRYMQPRKLTELAATIVHRPEEVYA</sequence>
<evidence type="ECO:0000313" key="2">
    <source>
        <dbReference type="Proteomes" id="UP000515890"/>
    </source>
</evidence>
<dbReference type="KEGG" id="vg:63210380"/>
<dbReference type="Proteomes" id="UP000515890">
    <property type="component" value="Segment"/>
</dbReference>
<proteinExistence type="predicted"/>
<name>A0A7G8LHS6_9CAUD</name>
<dbReference type="EMBL" id="MT658802">
    <property type="protein sequence ID" value="QNJ56798.1"/>
    <property type="molecule type" value="Genomic_DNA"/>
</dbReference>
<reference evidence="2" key="2">
    <citation type="journal article" date="2021" name="Microbiol. Resour. Announc.">
        <title>Genome Sequences of Subcluster M2 Mycobacteriophages Estes and Aziz.</title>
        <authorList>
            <person name="Fitzgerald S.K."/>
            <person name="Johnson E.H."/>
            <person name="Storz S.H.R."/>
            <person name="Ballard C."/>
            <person name="Battaglia S."/>
            <person name="Boice M."/>
            <person name="Bramwell-Butcher J."/>
            <person name="Dedinsky M."/>
            <person name="DeKlotz J."/>
            <person name="Diaz I."/>
            <person name="Engley A."/>
            <person name="Ernst L."/>
            <person name="Gonzales E."/>
            <person name="Groscost A."/>
            <person name="Grosser P."/>
            <person name="Haider A."/>
            <person name="Harrison M."/>
            <person name="Husler K."/>
            <person name="Lau J."/>
            <person name="Monlux M."/>
            <person name="Paratore J."/>
            <person name="Ruesch T."/>
            <person name="Schlesinger M."/>
            <person name="Scholes A."/>
            <person name="Poxleitner M.K."/>
            <person name="Anders K.R."/>
        </authorList>
    </citation>
    <scope>NUCLEOTIDE SEQUENCE [LARGE SCALE GENOMIC DNA]</scope>
</reference>
<dbReference type="RefSeq" id="YP_010013743.1">
    <property type="nucleotide sequence ID" value="NC_053513.1"/>
</dbReference>
<accession>A0A7G8LHS6</accession>
<dbReference type="GeneID" id="63210380"/>
<organism evidence="1 2">
    <name type="scientific">Mycobacterium phage Aziz</name>
    <dbReference type="NCBI Taxonomy" id="2762281"/>
    <lineage>
        <taxon>Viruses</taxon>
        <taxon>Duplodnaviria</taxon>
        <taxon>Heunggongvirae</taxon>
        <taxon>Uroviricota</taxon>
        <taxon>Caudoviricetes</taxon>
        <taxon>Vilmaviridae</taxon>
        <taxon>Mclasvirinae</taxon>
        <taxon>Reyvirus</taxon>
        <taxon>Reyvirus aziz</taxon>
    </lineage>
</organism>
<reference evidence="1 2" key="1">
    <citation type="submission" date="2020-06" db="EMBL/GenBank/DDBJ databases">
        <authorList>
            <person name="Ruesch T."/>
            <person name="Stepniewski C."/>
            <person name="Ballard C."/>
            <person name="Battaglia S."/>
            <person name="Diaz I."/>
            <person name="Engley A."/>
            <person name="Erickson A."/>
            <person name="Ernst L."/>
            <person name="Gonzales E."/>
            <person name="Haider A."/>
            <person name="Harrison M."/>
            <person name="Moore J."/>
            <person name="Paratore J."/>
            <person name="Rafanan A."/>
            <person name="Storz S."/>
            <person name="Poxleitner M.K."/>
            <person name="Anders K.R."/>
            <person name="Garlena R.A."/>
            <person name="Russell D.A."/>
            <person name="Pope W.H."/>
            <person name="Jacobs-Sera D."/>
            <person name="Hatfull G.F."/>
        </authorList>
    </citation>
    <scope>NUCLEOTIDE SEQUENCE [LARGE SCALE GENOMIC DNA]</scope>
</reference>